<gene>
    <name evidence="2" type="ORF">PHAECO_LOCUS7068</name>
</gene>
<sequence>MAVENKELSEKMAIVSSSIISSLSYPNAQYVPASSPETHSYPIRNSHEQHQQHQQQQQQFRVERKFAEKPNAIKKVALDDLNDIETNQISESSGGGGFTWSNLLVVMGGRNPEQINMMAKQANEFIGIVMNLLEALKTSFSHRSMAARHLGRKDSVSDAAVAGVAMMKGYLRSVSNGNEKCMQRYVCEANSECSKDIGQSSLFCHLGSYAVSFILDKSAPTTSFEMLYEAGRKGRFGDNCHEKYLECNEV</sequence>
<dbReference type="PANTHER" id="PTHR41158">
    <property type="entry name" value="AGAP010294-PA"/>
    <property type="match status" value="1"/>
</dbReference>
<organism evidence="2 3">
    <name type="scientific">Phaedon cochleariae</name>
    <name type="common">Mustard beetle</name>
    <dbReference type="NCBI Taxonomy" id="80249"/>
    <lineage>
        <taxon>Eukaryota</taxon>
        <taxon>Metazoa</taxon>
        <taxon>Ecdysozoa</taxon>
        <taxon>Arthropoda</taxon>
        <taxon>Hexapoda</taxon>
        <taxon>Insecta</taxon>
        <taxon>Pterygota</taxon>
        <taxon>Neoptera</taxon>
        <taxon>Endopterygota</taxon>
        <taxon>Coleoptera</taxon>
        <taxon>Polyphaga</taxon>
        <taxon>Cucujiformia</taxon>
        <taxon>Chrysomeloidea</taxon>
        <taxon>Chrysomelidae</taxon>
        <taxon>Chrysomelinae</taxon>
        <taxon>Chrysomelini</taxon>
        <taxon>Phaedon</taxon>
    </lineage>
</organism>
<protein>
    <submittedName>
        <fullName evidence="2">Uncharacterized protein</fullName>
    </submittedName>
</protein>
<evidence type="ECO:0000313" key="3">
    <source>
        <dbReference type="Proteomes" id="UP001153737"/>
    </source>
</evidence>
<dbReference type="EMBL" id="OU896709">
    <property type="protein sequence ID" value="CAG9820161.1"/>
    <property type="molecule type" value="Genomic_DNA"/>
</dbReference>
<name>A0A9N9X0T2_PHACE</name>
<dbReference type="Pfam" id="PF07841">
    <property type="entry name" value="DM4_12"/>
    <property type="match status" value="1"/>
</dbReference>
<reference evidence="2" key="2">
    <citation type="submission" date="2022-10" db="EMBL/GenBank/DDBJ databases">
        <authorList>
            <consortium name="ENA_rothamsted_submissions"/>
            <consortium name="culmorum"/>
            <person name="King R."/>
        </authorList>
    </citation>
    <scope>NUCLEOTIDE SEQUENCE</scope>
</reference>
<dbReference type="PANTHER" id="PTHR41158:SF2">
    <property type="entry name" value="AGAP010294-PA"/>
    <property type="match status" value="1"/>
</dbReference>
<proteinExistence type="predicted"/>
<keyword evidence="3" id="KW-1185">Reference proteome</keyword>
<reference evidence="2" key="1">
    <citation type="submission" date="2022-01" db="EMBL/GenBank/DDBJ databases">
        <authorList>
            <person name="King R."/>
        </authorList>
    </citation>
    <scope>NUCLEOTIDE SEQUENCE</scope>
</reference>
<evidence type="ECO:0000256" key="1">
    <source>
        <dbReference type="SAM" id="MobiDB-lite"/>
    </source>
</evidence>
<feature type="region of interest" description="Disordered" evidence="1">
    <location>
        <begin position="31"/>
        <end position="60"/>
    </location>
</feature>
<dbReference type="AlphaFoldDB" id="A0A9N9X0T2"/>
<evidence type="ECO:0000313" key="2">
    <source>
        <dbReference type="EMBL" id="CAG9820161.1"/>
    </source>
</evidence>
<accession>A0A9N9X0T2</accession>
<dbReference type="InterPro" id="IPR006631">
    <property type="entry name" value="DM4_12"/>
</dbReference>
<dbReference type="OrthoDB" id="7587145at2759"/>
<dbReference type="Proteomes" id="UP001153737">
    <property type="component" value="Chromosome 3"/>
</dbReference>